<dbReference type="PIRSF" id="PIRSF005956">
    <property type="entry name" value="BtpA"/>
    <property type="match status" value="1"/>
</dbReference>
<evidence type="ECO:0008006" key="4">
    <source>
        <dbReference type="Google" id="ProtNLM"/>
    </source>
</evidence>
<evidence type="ECO:0000313" key="2">
    <source>
        <dbReference type="EMBL" id="MBB6454586.1"/>
    </source>
</evidence>
<dbReference type="RefSeq" id="WP_174496976.1">
    <property type="nucleotide sequence ID" value="NZ_CADDWK010000010.1"/>
</dbReference>
<evidence type="ECO:0000256" key="1">
    <source>
        <dbReference type="ARBA" id="ARBA00006007"/>
    </source>
</evidence>
<keyword evidence="3" id="KW-1185">Reference proteome</keyword>
<evidence type="ECO:0000313" key="3">
    <source>
        <dbReference type="Proteomes" id="UP000581688"/>
    </source>
</evidence>
<dbReference type="PANTHER" id="PTHR21381">
    <property type="entry name" value="ZGC:162297"/>
    <property type="match status" value="1"/>
</dbReference>
<protein>
    <recommendedName>
        <fullName evidence="4">SgcQ protein</fullName>
    </recommendedName>
</protein>
<name>A0A841Q861_9BACI</name>
<dbReference type="NCBIfam" id="TIGR00259">
    <property type="entry name" value="thylakoid_BtpA"/>
    <property type="match status" value="1"/>
</dbReference>
<dbReference type="Pfam" id="PF03437">
    <property type="entry name" value="BtpA"/>
    <property type="match status" value="1"/>
</dbReference>
<dbReference type="PANTHER" id="PTHR21381:SF3">
    <property type="entry name" value="SGC REGION PROTEIN SGCQ-RELATED"/>
    <property type="match status" value="1"/>
</dbReference>
<dbReference type="InterPro" id="IPR005137">
    <property type="entry name" value="BtpA"/>
</dbReference>
<organism evidence="2 3">
    <name type="scientific">Salirhabdus euzebyi</name>
    <dbReference type="NCBI Taxonomy" id="394506"/>
    <lineage>
        <taxon>Bacteria</taxon>
        <taxon>Bacillati</taxon>
        <taxon>Bacillota</taxon>
        <taxon>Bacilli</taxon>
        <taxon>Bacillales</taxon>
        <taxon>Bacillaceae</taxon>
        <taxon>Salirhabdus</taxon>
    </lineage>
</organism>
<gene>
    <name evidence="2" type="ORF">HNQ94_003075</name>
</gene>
<dbReference type="InterPro" id="IPR011060">
    <property type="entry name" value="RibuloseP-bd_barrel"/>
</dbReference>
<dbReference type="Proteomes" id="UP000581688">
    <property type="component" value="Unassembled WGS sequence"/>
</dbReference>
<comment type="similarity">
    <text evidence="1">Belongs to the BtpA family.</text>
</comment>
<dbReference type="EMBL" id="JACHGH010000010">
    <property type="protein sequence ID" value="MBB6454586.1"/>
    <property type="molecule type" value="Genomic_DNA"/>
</dbReference>
<accession>A0A841Q861</accession>
<reference evidence="2 3" key="1">
    <citation type="submission" date="2020-08" db="EMBL/GenBank/DDBJ databases">
        <title>Genomic Encyclopedia of Type Strains, Phase IV (KMG-IV): sequencing the most valuable type-strain genomes for metagenomic binning, comparative biology and taxonomic classification.</title>
        <authorList>
            <person name="Goeker M."/>
        </authorList>
    </citation>
    <scope>NUCLEOTIDE SEQUENCE [LARGE SCALE GENOMIC DNA]</scope>
    <source>
        <strain evidence="2 3">DSM 19612</strain>
    </source>
</reference>
<dbReference type="SUPFAM" id="SSF51366">
    <property type="entry name" value="Ribulose-phoshate binding barrel"/>
    <property type="match status" value="1"/>
</dbReference>
<sequence length="268" mass="29610">MTWMKEVIGTEKAIIAMCHLLPLPGDPYFDKEKGMDYVVEMARKDLHALQDGGVDAVMFSNEFSLPYLTDVKTETVAAMARIIGELMSDIKIPFGVNVLWDAKKSLDLAAATGASFVREIFTGVYASDFGTWDTNVGETIRHQYRIGAENVKLLFNIVPEAAKYLADRDIESIAKSTVFNNRPDALCVSGLTAGAQTDAQLLKKVKEVVPDTVVLANTGVRLSNLEEQLSIADGAVTGTTFKYDGKFENHVDVKRVKEFMDKVKQFRS</sequence>
<comment type="caution">
    <text evidence="2">The sequence shown here is derived from an EMBL/GenBank/DDBJ whole genome shotgun (WGS) entry which is preliminary data.</text>
</comment>
<dbReference type="AlphaFoldDB" id="A0A841Q861"/>
<proteinExistence type="inferred from homology"/>